<dbReference type="OrthoDB" id="9807255at2"/>
<gene>
    <name evidence="3" type="ORF">LX70_01432</name>
</gene>
<dbReference type="PROSITE" id="PS52050">
    <property type="entry name" value="WYL"/>
    <property type="match status" value="1"/>
</dbReference>
<dbReference type="InterPro" id="IPR026881">
    <property type="entry name" value="WYL_dom"/>
</dbReference>
<name>A0A2S8SA04_9RHOB</name>
<comment type="caution">
    <text evidence="3">The sequence shown here is derived from an EMBL/GenBank/DDBJ whole genome shotgun (WGS) entry which is preliminary data.</text>
</comment>
<evidence type="ECO:0000313" key="4">
    <source>
        <dbReference type="Proteomes" id="UP000238338"/>
    </source>
</evidence>
<feature type="domain" description="WYL" evidence="2">
    <location>
        <begin position="134"/>
        <end position="195"/>
    </location>
</feature>
<dbReference type="Pfam" id="PF13280">
    <property type="entry name" value="WYL"/>
    <property type="match status" value="1"/>
</dbReference>
<dbReference type="EMBL" id="PVEP01000002">
    <property type="protein sequence ID" value="PQV57626.1"/>
    <property type="molecule type" value="Genomic_DNA"/>
</dbReference>
<dbReference type="GO" id="GO:0003677">
    <property type="term" value="F:DNA binding"/>
    <property type="evidence" value="ECO:0007669"/>
    <property type="project" value="UniProtKB-KW"/>
</dbReference>
<dbReference type="InterPro" id="IPR013196">
    <property type="entry name" value="HTH_11"/>
</dbReference>
<proteinExistence type="predicted"/>
<dbReference type="RefSeq" id="WP_105513859.1">
    <property type="nucleotide sequence ID" value="NZ_PVEP01000002.1"/>
</dbReference>
<dbReference type="SUPFAM" id="SSF46785">
    <property type="entry name" value="Winged helix' DNA-binding domain"/>
    <property type="match status" value="1"/>
</dbReference>
<organism evidence="3 4">
    <name type="scientific">Albidovulum denitrificans</name>
    <dbReference type="NCBI Taxonomy" id="404881"/>
    <lineage>
        <taxon>Bacteria</taxon>
        <taxon>Pseudomonadati</taxon>
        <taxon>Pseudomonadota</taxon>
        <taxon>Alphaproteobacteria</taxon>
        <taxon>Rhodobacterales</taxon>
        <taxon>Paracoccaceae</taxon>
        <taxon>Albidovulum</taxon>
    </lineage>
</organism>
<dbReference type="InterPro" id="IPR036388">
    <property type="entry name" value="WH-like_DNA-bd_sf"/>
</dbReference>
<accession>A0A2S8SA04</accession>
<dbReference type="Pfam" id="PF08279">
    <property type="entry name" value="HTH_11"/>
    <property type="match status" value="1"/>
</dbReference>
<feature type="domain" description="Helix-turn-helix type 11" evidence="1">
    <location>
        <begin position="6"/>
        <end position="59"/>
    </location>
</feature>
<dbReference type="Gene3D" id="1.10.10.10">
    <property type="entry name" value="Winged helix-like DNA-binding domain superfamily/Winged helix DNA-binding domain"/>
    <property type="match status" value="1"/>
</dbReference>
<evidence type="ECO:0000259" key="1">
    <source>
        <dbReference type="Pfam" id="PF08279"/>
    </source>
</evidence>
<dbReference type="Proteomes" id="UP000238338">
    <property type="component" value="Unassembled WGS sequence"/>
</dbReference>
<dbReference type="InterPro" id="IPR036390">
    <property type="entry name" value="WH_DNA-bd_sf"/>
</dbReference>
<evidence type="ECO:0000259" key="2">
    <source>
        <dbReference type="Pfam" id="PF13280"/>
    </source>
</evidence>
<dbReference type="PANTHER" id="PTHR34580">
    <property type="match status" value="1"/>
</dbReference>
<sequence>MTRKNRLFDIVQILRDGRLHRATDLAARLGVSVRTIWRDMATLADSGLPVEGARGIGYQMREPTTLPPMALTRDEFEALRLGVALAAGAEDPTLSRAAASLRAKIGAVAPARAQDPGSDSFVFASEEAARAAPHLALIRRAIRDHLTLRLTYRGGEAQRVRPLHLDYWGKVWTLTGWAEKFHDFRVFRVDLVTGLTHDGGAFLPEPGKTVDDYLATLSPA</sequence>
<evidence type="ECO:0000313" key="3">
    <source>
        <dbReference type="EMBL" id="PQV57626.1"/>
    </source>
</evidence>
<keyword evidence="3" id="KW-0238">DNA-binding</keyword>
<keyword evidence="4" id="KW-1185">Reference proteome</keyword>
<dbReference type="PANTHER" id="PTHR34580:SF3">
    <property type="entry name" value="PROTEIN PAFB"/>
    <property type="match status" value="1"/>
</dbReference>
<dbReference type="AlphaFoldDB" id="A0A2S8SA04"/>
<dbReference type="InterPro" id="IPR051534">
    <property type="entry name" value="CBASS_pafABC_assoc_protein"/>
</dbReference>
<reference evidence="3 4" key="1">
    <citation type="submission" date="2018-02" db="EMBL/GenBank/DDBJ databases">
        <title>Genomic Encyclopedia of Archaeal and Bacterial Type Strains, Phase II (KMG-II): from individual species to whole genera.</title>
        <authorList>
            <person name="Goeker M."/>
        </authorList>
    </citation>
    <scope>NUCLEOTIDE SEQUENCE [LARGE SCALE GENOMIC DNA]</scope>
    <source>
        <strain evidence="3 4">DSM 18921</strain>
    </source>
</reference>
<protein>
    <submittedName>
        <fullName evidence="3">Putative DNA-binding transcriptional regulator YafY</fullName>
    </submittedName>
</protein>